<dbReference type="HAMAP" id="MF_01322">
    <property type="entry name" value="RNApol_bact_RpoC"/>
    <property type="match status" value="1"/>
</dbReference>
<comment type="subunit">
    <text evidence="9">The RNAP catalytic core consists of 2 alpha, 1 beta, 1 beta' and 1 omega subunit. When a sigma factor is associated with the core the holoenzyme is formed, which can initiate transcription.</text>
</comment>
<dbReference type="InterPro" id="IPR044893">
    <property type="entry name" value="RNA_pol_Rpb1_clamp_domain"/>
</dbReference>
<comment type="catalytic activity">
    <reaction evidence="8 9 10">
        <text>RNA(n) + a ribonucleoside 5'-triphosphate = RNA(n+1) + diphosphate</text>
        <dbReference type="Rhea" id="RHEA:21248"/>
        <dbReference type="Rhea" id="RHEA-COMP:14527"/>
        <dbReference type="Rhea" id="RHEA-COMP:17342"/>
        <dbReference type="ChEBI" id="CHEBI:33019"/>
        <dbReference type="ChEBI" id="CHEBI:61557"/>
        <dbReference type="ChEBI" id="CHEBI:140395"/>
        <dbReference type="EC" id="2.7.7.6"/>
    </reaction>
</comment>
<keyword evidence="4 9" id="KW-0808">Transferase</keyword>
<dbReference type="InterPro" id="IPR007066">
    <property type="entry name" value="RNA_pol_Rpb1_3"/>
</dbReference>
<keyword evidence="9" id="KW-0460">Magnesium</keyword>
<dbReference type="Gene3D" id="1.10.40.90">
    <property type="match status" value="1"/>
</dbReference>
<dbReference type="Pfam" id="PF00623">
    <property type="entry name" value="RNA_pol_Rpb1_2"/>
    <property type="match status" value="1"/>
</dbReference>
<comment type="cofactor">
    <cofactor evidence="9">
        <name>Zn(2+)</name>
        <dbReference type="ChEBI" id="CHEBI:29105"/>
    </cofactor>
    <text evidence="9">Binds 2 Zn(2+) ions per subunit.</text>
</comment>
<dbReference type="InterPro" id="IPR007080">
    <property type="entry name" value="RNA_pol_Rpb1_1"/>
</dbReference>
<dbReference type="RefSeq" id="WP_390362809.1">
    <property type="nucleotide sequence ID" value="NZ_JBHTKJ010000032.1"/>
</dbReference>
<dbReference type="Pfam" id="PF04997">
    <property type="entry name" value="RNA_pol_Rpb1_1"/>
    <property type="match status" value="1"/>
</dbReference>
<feature type="binding site" evidence="9">
    <location>
        <position position="449"/>
    </location>
    <ligand>
        <name>Mg(2+)</name>
        <dbReference type="ChEBI" id="CHEBI:18420"/>
    </ligand>
</feature>
<dbReference type="Pfam" id="PF04998">
    <property type="entry name" value="RNA_pol_Rpb1_5"/>
    <property type="match status" value="1"/>
</dbReference>
<dbReference type="InterPro" id="IPR006592">
    <property type="entry name" value="RNA_pol_N"/>
</dbReference>
<dbReference type="GO" id="GO:0000428">
    <property type="term" value="C:DNA-directed RNA polymerase complex"/>
    <property type="evidence" value="ECO:0007669"/>
    <property type="project" value="UniProtKB-KW"/>
</dbReference>
<feature type="binding site" evidence="9">
    <location>
        <position position="75"/>
    </location>
    <ligand>
        <name>Zn(2+)</name>
        <dbReference type="ChEBI" id="CHEBI:29105"/>
        <label>1</label>
    </ligand>
</feature>
<evidence type="ECO:0000256" key="5">
    <source>
        <dbReference type="ARBA" id="ARBA00022695"/>
    </source>
</evidence>
<keyword evidence="7 9" id="KW-0804">Transcription</keyword>
<dbReference type="Gene3D" id="2.40.40.20">
    <property type="match status" value="1"/>
</dbReference>
<keyword evidence="5 9" id="KW-0548">Nucleotidyltransferase</keyword>
<evidence type="ECO:0000256" key="4">
    <source>
        <dbReference type="ARBA" id="ARBA00022679"/>
    </source>
</evidence>
<evidence type="ECO:0000256" key="1">
    <source>
        <dbReference type="ARBA" id="ARBA00004026"/>
    </source>
</evidence>
<dbReference type="EC" id="2.7.7.6" evidence="9"/>
<dbReference type="CDD" id="cd02655">
    <property type="entry name" value="RNAP_beta'_C"/>
    <property type="match status" value="1"/>
</dbReference>
<proteinExistence type="inferred from homology"/>
<dbReference type="InterPro" id="IPR042102">
    <property type="entry name" value="RNA_pol_Rpb1_3_sf"/>
</dbReference>
<organism evidence="12 13">
    <name type="scientific">Virgibacillus byunsanensis</name>
    <dbReference type="NCBI Taxonomy" id="570945"/>
    <lineage>
        <taxon>Bacteria</taxon>
        <taxon>Bacillati</taxon>
        <taxon>Bacillota</taxon>
        <taxon>Bacilli</taxon>
        <taxon>Bacillales</taxon>
        <taxon>Bacillaceae</taxon>
        <taxon>Virgibacillus</taxon>
    </lineage>
</organism>
<feature type="binding site" evidence="9">
    <location>
        <position position="902"/>
    </location>
    <ligand>
        <name>Zn(2+)</name>
        <dbReference type="ChEBI" id="CHEBI:29105"/>
        <label>2</label>
    </ligand>
</feature>
<evidence type="ECO:0000256" key="6">
    <source>
        <dbReference type="ARBA" id="ARBA00022723"/>
    </source>
</evidence>
<comment type="similarity">
    <text evidence="2 9 10">Belongs to the RNA polymerase beta' chain family.</text>
</comment>
<evidence type="ECO:0000313" key="12">
    <source>
        <dbReference type="EMBL" id="MFD1039165.1"/>
    </source>
</evidence>
<evidence type="ECO:0000256" key="3">
    <source>
        <dbReference type="ARBA" id="ARBA00022478"/>
    </source>
</evidence>
<sequence length="1203" mass="134959">MLDVNNFEYMKIGLASSEKIRSWSYGEVKKPETINYRTLKPEKDGLFCERIFGPQKDWECHCGKYKRVRYKGVVCDRCGVEVTKAKVRRERMGHLELAAPVSHIWYFKGIPSRMGLVLDMSPRALEEVIYFAAYIVTETGDTPLEKKQLLSEKEYRAYYDKYGKTFKAQMGAEAIRKLLQDIDLEKEVEALREELKTAQGQRRTRAIKRLDVLEAFRHSGNDTSWMILDVLPVIPPEIRPMVQLDGGRFATSDLNDLYRRVINRNNRLKRLLDLGAPSIIVQNEKRMLQEAVDALIDNGRRGRPVTGPGNRPLKSLSHMLKGKQGRFRQNLLGKRVDYSGRSVIVVGPFLKMYQCGLPKEMALELFKPFIMKELVEKGYAHNIKSAKRKIERVHPEVWDVLEEVIKEHPVLLNRAPTLHRLGIQAFEPILVEGRAIRLHPLVCTAYNADFDGDQMAVHVPLSEEAQAEARILMLAAQNILNPKDGKPVVTPSQDMVLGNYYLTMEREGAIGEGSVFKDVEEALLAYQNGYVHLHTRVAVQASSLKNNTFTEEQHNKLLLTTVGKLIFNEILPESFPYINEPTKSNLEIETPIKYFVEKGTDIREEIKSRDIINPFKKGILGDVIAEVFKRFKISETSKMLDRMKDLGFSYSTKAGMTVGVSDIVVLAEKEAILEEAQIKVDNVSKQFRRGLITDEERYDRVIAIWSQSKDVIQDKLMKSLSHRNPIFMMSDSGARGNASNFTQLAGMRGLMANPAGKIIELPIKSSFREGLTVLEYFISTHGARKGLADTALKTADSGYLTRRLVDVAQDVIIREADCGTDRGLKVSALTDGTEVIEPLNDRLIGRTVFETVSHPETKDVIVEKNTVITEDQAKKTVDAGVEEVIIRSVFTCNTKHGACQKCYGKNLATGMDVEVGEAVGIIAAQSIGEPGTQLTMRTFHTGGVAGDDITQGLPRIQELFEARHPKGQAVISEIFGTVHEIKEVKDKQEIVIQGDVEQRSYAVPYNARFKVAVGDEVIAGQELTEGSVDPKDLLRVKGVEGVQHYLLREVQRVYRMQGVEIGDKHVEVMVRQMLRKIRVHDAGDTDVLPGSLLEIHQFKDANYTVINNGEQPAVGKPVLLGITKASLETDSFLSAASFQETTRVLTDAAIKGKRDELLGLKENVIIGKLVPAGTGMQRYRKIKSSSDVADDVIDEPEETETVQ</sequence>
<feature type="binding site" evidence="9">
    <location>
        <position position="60"/>
    </location>
    <ligand>
        <name>Zn(2+)</name>
        <dbReference type="ChEBI" id="CHEBI:29105"/>
        <label>1</label>
    </ligand>
</feature>
<evidence type="ECO:0000256" key="7">
    <source>
        <dbReference type="ARBA" id="ARBA00023163"/>
    </source>
</evidence>
<dbReference type="InterPro" id="IPR007083">
    <property type="entry name" value="RNA_pol_Rpb1_4"/>
</dbReference>
<evidence type="ECO:0000256" key="10">
    <source>
        <dbReference type="RuleBase" id="RU004279"/>
    </source>
</evidence>
<dbReference type="Gene3D" id="2.40.50.100">
    <property type="match status" value="1"/>
</dbReference>
<dbReference type="Gene3D" id="1.10.150.390">
    <property type="match status" value="1"/>
</dbReference>
<dbReference type="PANTHER" id="PTHR19376:SF54">
    <property type="entry name" value="DNA-DIRECTED RNA POLYMERASE SUBUNIT BETA"/>
    <property type="match status" value="1"/>
</dbReference>
<dbReference type="PANTHER" id="PTHR19376">
    <property type="entry name" value="DNA-DIRECTED RNA POLYMERASE"/>
    <property type="match status" value="1"/>
</dbReference>
<dbReference type="Pfam" id="PF04983">
    <property type="entry name" value="RNA_pol_Rpb1_3"/>
    <property type="match status" value="1"/>
</dbReference>
<feature type="binding site" evidence="9">
    <location>
        <position position="892"/>
    </location>
    <ligand>
        <name>Zn(2+)</name>
        <dbReference type="ChEBI" id="CHEBI:29105"/>
        <label>2</label>
    </ligand>
</feature>
<comment type="cofactor">
    <cofactor evidence="9">
        <name>Mg(2+)</name>
        <dbReference type="ChEBI" id="CHEBI:18420"/>
    </cofactor>
    <text evidence="9">Binds 1 Mg(2+) ion per subunit.</text>
</comment>
<name>A0ABW3LLA9_9BACI</name>
<dbReference type="Gene3D" id="1.10.274.100">
    <property type="entry name" value="RNA polymerase Rpb1, domain 3"/>
    <property type="match status" value="1"/>
</dbReference>
<evidence type="ECO:0000313" key="13">
    <source>
        <dbReference type="Proteomes" id="UP001597040"/>
    </source>
</evidence>
<dbReference type="InterPro" id="IPR038120">
    <property type="entry name" value="Rpb1_funnel_sf"/>
</dbReference>
<dbReference type="InterPro" id="IPR012754">
    <property type="entry name" value="DNA-dir_RpoC_beta_prime_bact"/>
</dbReference>
<dbReference type="SMART" id="SM00663">
    <property type="entry name" value="RPOLA_N"/>
    <property type="match status" value="1"/>
</dbReference>
<dbReference type="SUPFAM" id="SSF64484">
    <property type="entry name" value="beta and beta-prime subunits of DNA dependent RNA-polymerase"/>
    <property type="match status" value="1"/>
</dbReference>
<dbReference type="EMBL" id="JBHTKJ010000032">
    <property type="protein sequence ID" value="MFD1039165.1"/>
    <property type="molecule type" value="Genomic_DNA"/>
</dbReference>
<comment type="function">
    <text evidence="1 9 10">DNA-dependent RNA polymerase catalyzes the transcription of DNA into RNA using the four ribonucleoside triphosphates as substrates.</text>
</comment>
<keyword evidence="3 9" id="KW-0240">DNA-directed RNA polymerase</keyword>
<dbReference type="InterPro" id="IPR007081">
    <property type="entry name" value="RNA_pol_Rpb1_5"/>
</dbReference>
<dbReference type="GO" id="GO:0003899">
    <property type="term" value="F:DNA-directed RNA polymerase activity"/>
    <property type="evidence" value="ECO:0007669"/>
    <property type="project" value="UniProtKB-EC"/>
</dbReference>
<dbReference type="Pfam" id="PF05000">
    <property type="entry name" value="RNA_pol_Rpb1_4"/>
    <property type="match status" value="1"/>
</dbReference>
<reference evidence="13" key="1">
    <citation type="journal article" date="2019" name="Int. J. Syst. Evol. Microbiol.">
        <title>The Global Catalogue of Microorganisms (GCM) 10K type strain sequencing project: providing services to taxonomists for standard genome sequencing and annotation.</title>
        <authorList>
            <consortium name="The Broad Institute Genomics Platform"/>
            <consortium name="The Broad Institute Genome Sequencing Center for Infectious Disease"/>
            <person name="Wu L."/>
            <person name="Ma J."/>
        </authorList>
    </citation>
    <scope>NUCLEOTIDE SEQUENCE [LARGE SCALE GENOMIC DNA]</scope>
    <source>
        <strain evidence="13">CCUG 56754</strain>
    </source>
</reference>
<evidence type="ECO:0000256" key="8">
    <source>
        <dbReference type="ARBA" id="ARBA00048552"/>
    </source>
</evidence>
<dbReference type="Gene3D" id="1.10.1790.20">
    <property type="match status" value="1"/>
</dbReference>
<gene>
    <name evidence="9 12" type="primary">rpoC</name>
    <name evidence="12" type="ORF">ACFQ3N_12300</name>
</gene>
<feature type="binding site" evidence="9">
    <location>
        <position position="453"/>
    </location>
    <ligand>
        <name>Mg(2+)</name>
        <dbReference type="ChEBI" id="CHEBI:18420"/>
    </ligand>
</feature>
<feature type="binding site" evidence="9">
    <location>
        <position position="818"/>
    </location>
    <ligand>
        <name>Zn(2+)</name>
        <dbReference type="ChEBI" id="CHEBI:29105"/>
        <label>2</label>
    </ligand>
</feature>
<keyword evidence="13" id="KW-1185">Reference proteome</keyword>
<dbReference type="Proteomes" id="UP001597040">
    <property type="component" value="Unassembled WGS sequence"/>
</dbReference>
<keyword evidence="9" id="KW-0862">Zinc</keyword>
<evidence type="ECO:0000256" key="2">
    <source>
        <dbReference type="ARBA" id="ARBA00006460"/>
    </source>
</evidence>
<feature type="binding site" evidence="9">
    <location>
        <position position="451"/>
    </location>
    <ligand>
        <name>Mg(2+)</name>
        <dbReference type="ChEBI" id="CHEBI:18420"/>
    </ligand>
</feature>
<keyword evidence="6 9" id="KW-0479">Metal-binding</keyword>
<evidence type="ECO:0000256" key="9">
    <source>
        <dbReference type="HAMAP-Rule" id="MF_01322"/>
    </source>
</evidence>
<dbReference type="CDD" id="cd01609">
    <property type="entry name" value="RNAP_beta'_N"/>
    <property type="match status" value="1"/>
</dbReference>
<dbReference type="InterPro" id="IPR045867">
    <property type="entry name" value="DNA-dir_RpoC_beta_prime"/>
</dbReference>
<dbReference type="InterPro" id="IPR000722">
    <property type="entry name" value="RNA_pol_asu"/>
</dbReference>
<dbReference type="NCBIfam" id="TIGR02386">
    <property type="entry name" value="rpoC_TIGR"/>
    <property type="match status" value="1"/>
</dbReference>
<dbReference type="Gene3D" id="1.10.132.30">
    <property type="match status" value="1"/>
</dbReference>
<feature type="binding site" evidence="9">
    <location>
        <position position="62"/>
    </location>
    <ligand>
        <name>Zn(2+)</name>
        <dbReference type="ChEBI" id="CHEBI:29105"/>
        <label>1</label>
    </ligand>
</feature>
<accession>A0ABW3LLA9</accession>
<feature type="binding site" evidence="9">
    <location>
        <position position="78"/>
    </location>
    <ligand>
        <name>Zn(2+)</name>
        <dbReference type="ChEBI" id="CHEBI:29105"/>
        <label>1</label>
    </ligand>
</feature>
<dbReference type="Gene3D" id="4.10.860.120">
    <property type="entry name" value="RNA polymerase II, clamp domain"/>
    <property type="match status" value="1"/>
</dbReference>
<comment type="caution">
    <text evidence="12">The sequence shown here is derived from an EMBL/GenBank/DDBJ whole genome shotgun (WGS) entry which is preliminary data.</text>
</comment>
<protein>
    <recommendedName>
        <fullName evidence="9">DNA-directed RNA polymerase subunit beta'</fullName>
        <shortName evidence="9">RNAP subunit beta'</shortName>
        <ecNumber evidence="9">2.7.7.6</ecNumber>
    </recommendedName>
    <alternativeName>
        <fullName evidence="9">RNA polymerase subunit beta'</fullName>
    </alternativeName>
    <alternativeName>
        <fullName evidence="9">Transcriptase subunit beta'</fullName>
    </alternativeName>
</protein>
<feature type="binding site" evidence="9">
    <location>
        <position position="899"/>
    </location>
    <ligand>
        <name>Zn(2+)</name>
        <dbReference type="ChEBI" id="CHEBI:29105"/>
        <label>2</label>
    </ligand>
</feature>
<feature type="domain" description="RNA polymerase N-terminal" evidence="11">
    <location>
        <begin position="224"/>
        <end position="503"/>
    </location>
</feature>
<evidence type="ECO:0000259" key="11">
    <source>
        <dbReference type="SMART" id="SM00663"/>
    </source>
</evidence>